<dbReference type="InterPro" id="IPR045799">
    <property type="entry name" value="TBC1D23_C"/>
</dbReference>
<dbReference type="PANTHER" id="PTHR13297:SF5">
    <property type="entry name" value="TBC1 DOMAIN FAMILY MEMBER 23"/>
    <property type="match status" value="1"/>
</dbReference>
<evidence type="ECO:0000313" key="7">
    <source>
        <dbReference type="EMBL" id="KOF91566.1"/>
    </source>
</evidence>
<evidence type="ECO:0000256" key="2">
    <source>
        <dbReference type="ARBA" id="ARBA00014207"/>
    </source>
</evidence>
<dbReference type="EMBL" id="KQ417510">
    <property type="protein sequence ID" value="KOF91566.1"/>
    <property type="molecule type" value="Genomic_DNA"/>
</dbReference>
<comment type="subcellular location">
    <subcellularLocation>
        <location evidence="1">Golgi apparatus</location>
        <location evidence="1">trans-Golgi network</location>
    </subcellularLocation>
</comment>
<organism evidence="7">
    <name type="scientific">Octopus bimaculoides</name>
    <name type="common">California two-spotted octopus</name>
    <dbReference type="NCBI Taxonomy" id="37653"/>
    <lineage>
        <taxon>Eukaryota</taxon>
        <taxon>Metazoa</taxon>
        <taxon>Spiralia</taxon>
        <taxon>Lophotrochozoa</taxon>
        <taxon>Mollusca</taxon>
        <taxon>Cephalopoda</taxon>
        <taxon>Coleoidea</taxon>
        <taxon>Octopodiformes</taxon>
        <taxon>Octopoda</taxon>
        <taxon>Incirrata</taxon>
        <taxon>Octopodidae</taxon>
        <taxon>Octopus</taxon>
    </lineage>
</organism>
<reference evidence="7" key="1">
    <citation type="submission" date="2015-07" db="EMBL/GenBank/DDBJ databases">
        <title>MeaNS - Measles Nucleotide Surveillance Program.</title>
        <authorList>
            <person name="Tran T."/>
            <person name="Druce J."/>
        </authorList>
    </citation>
    <scope>NUCLEOTIDE SEQUENCE</scope>
    <source>
        <strain evidence="7">UCB-OBI-ISO-001</strain>
        <tissue evidence="7">Gonad</tissue>
    </source>
</reference>
<dbReference type="STRING" id="37653.A0A0L8HQQ8"/>
<dbReference type="GO" id="GO:0042147">
    <property type="term" value="P:retrograde transport, endosome to Golgi"/>
    <property type="evidence" value="ECO:0007669"/>
    <property type="project" value="InterPro"/>
</dbReference>
<gene>
    <name evidence="7" type="ORF">OCBIM_22008620mg</name>
</gene>
<dbReference type="GO" id="GO:0005802">
    <property type="term" value="C:trans-Golgi network"/>
    <property type="evidence" value="ECO:0007669"/>
    <property type="project" value="TreeGrafter"/>
</dbReference>
<dbReference type="InterPro" id="IPR035969">
    <property type="entry name" value="Rab-GAP_TBC_sf"/>
</dbReference>
<dbReference type="PROSITE" id="PS50086">
    <property type="entry name" value="TBC_RABGAP"/>
    <property type="match status" value="1"/>
</dbReference>
<dbReference type="Pfam" id="PF00566">
    <property type="entry name" value="RabGAP-TBC"/>
    <property type="match status" value="1"/>
</dbReference>
<keyword evidence="3" id="KW-0217">Developmental protein</keyword>
<dbReference type="PANTHER" id="PTHR13297">
    <property type="entry name" value="TBC1 DOMAIN FAMILY MEMBER 23-RELATED"/>
    <property type="match status" value="1"/>
</dbReference>
<dbReference type="InterPro" id="IPR000195">
    <property type="entry name" value="Rab-GAP-TBC_dom"/>
</dbReference>
<dbReference type="CDD" id="cd20788">
    <property type="entry name" value="TBC1D23_C-like"/>
    <property type="match status" value="1"/>
</dbReference>
<evidence type="ECO:0000256" key="3">
    <source>
        <dbReference type="ARBA" id="ARBA00022473"/>
    </source>
</evidence>
<protein>
    <recommendedName>
        <fullName evidence="2">TBC1 domain family member 23</fullName>
    </recommendedName>
</protein>
<dbReference type="Pfam" id="PF00581">
    <property type="entry name" value="Rhodanese"/>
    <property type="match status" value="1"/>
</dbReference>
<name>A0A0L8HQQ8_OCTBM</name>
<evidence type="ECO:0000256" key="1">
    <source>
        <dbReference type="ARBA" id="ARBA00004601"/>
    </source>
</evidence>
<dbReference type="GO" id="GO:0005829">
    <property type="term" value="C:cytosol"/>
    <property type="evidence" value="ECO:0007669"/>
    <property type="project" value="GOC"/>
</dbReference>
<dbReference type="KEGG" id="obi:106869205"/>
<dbReference type="GO" id="GO:0099041">
    <property type="term" value="P:vesicle tethering to Golgi"/>
    <property type="evidence" value="ECO:0007669"/>
    <property type="project" value="TreeGrafter"/>
</dbReference>
<dbReference type="SMART" id="SM00164">
    <property type="entry name" value="TBC"/>
    <property type="match status" value="1"/>
</dbReference>
<dbReference type="SUPFAM" id="SSF52821">
    <property type="entry name" value="Rhodanese/Cell cycle control phosphatase"/>
    <property type="match status" value="1"/>
</dbReference>
<dbReference type="Gene3D" id="1.10.472.80">
    <property type="entry name" value="Ypt/Rab-GAP domain of gyp1p, domain 3"/>
    <property type="match status" value="1"/>
</dbReference>
<dbReference type="OrthoDB" id="73307at2759"/>
<dbReference type="InterPro" id="IPR039755">
    <property type="entry name" value="TBC1D23"/>
</dbReference>
<evidence type="ECO:0000259" key="5">
    <source>
        <dbReference type="PROSITE" id="PS50086"/>
    </source>
</evidence>
<dbReference type="FunFam" id="1.10.472.80:FF:000017">
    <property type="entry name" value="TBC1 domain family member 23"/>
    <property type="match status" value="1"/>
</dbReference>
<evidence type="ECO:0000259" key="6">
    <source>
        <dbReference type="PROSITE" id="PS50206"/>
    </source>
</evidence>
<dbReference type="InterPro" id="IPR036873">
    <property type="entry name" value="Rhodanese-like_dom_sf"/>
</dbReference>
<proteinExistence type="predicted"/>
<dbReference type="AlphaFoldDB" id="A0A0L8HQQ8"/>
<feature type="domain" description="Rab-GAP TBC" evidence="5">
    <location>
        <begin position="49"/>
        <end position="230"/>
    </location>
</feature>
<feature type="domain" description="Rhodanese" evidence="6">
    <location>
        <begin position="341"/>
        <end position="453"/>
    </location>
</feature>
<sequence>MPQTVQLLHVMSKMAQAAEQLPSWVNELETSLMEMCDFGTVRNICRGRPVPAHLRPEVWQICLNIQGRGDAMATFDGLYDMDEQTQLREDCTALVDKLGNEEDDRVSIVSDLESIFTFYSKSKNESYIPDNGWLEVIQPLLAMKYNRIELYNSFYTVVNRYLPKDCRKNGKPFHLFRLLLQYHDPELCSFLDTKRITPDAYAQQWFRSLFAGICDLEVIQNMWDVYFQHADPFLVFFLALVILVNGREQIISAENDSKQSIVELMSTFPAALEAVDIEDFCTLAQYYASRTPQSFRRDYQSPLFGTSLGSKEDESILVSQALCLPVSVHELLQPRQAGVSDAVEYFIVDCRPAEQYNNGHLPTAFHLDANLMLQNPTEFNSAVVALFSTQKQAIAAGSVAGGEHLCFMGSGREEEDQYVHMVVANFLQKGHQYISVARGGYANLHEALRGNLSQGLTDHNPKNCIVCNPDMVSSASDLENGDDFALPSIGRVSKDSLLGKLSNVVKCKSAEMKEKLSNYIKNEQAIPERHVSSTDRLGKRYRNMASVFTIGDDEEEDSSDEDQKEVVNVDTWLHKADINYSCLCKEVQDNGYMYPSYILVTDTHMFVLREIPQQKGMAYIQARRALHSILKITSKKKCPDFISFRYGFSNDSGYHVTDMDRFIISKATEATTHIKEAVLKVLAVQEG</sequence>
<dbReference type="Gene3D" id="3.40.250.10">
    <property type="entry name" value="Rhodanese-like domain"/>
    <property type="match status" value="1"/>
</dbReference>
<keyword evidence="4" id="KW-0333">Golgi apparatus</keyword>
<dbReference type="OMA" id="CSLAHYY"/>
<dbReference type="InterPro" id="IPR001763">
    <property type="entry name" value="Rhodanese-like_dom"/>
</dbReference>
<dbReference type="Pfam" id="PF19430">
    <property type="entry name" value="TBC1D23_C"/>
    <property type="match status" value="1"/>
</dbReference>
<dbReference type="PROSITE" id="PS50206">
    <property type="entry name" value="RHODANESE_3"/>
    <property type="match status" value="1"/>
</dbReference>
<dbReference type="SUPFAM" id="SSF47923">
    <property type="entry name" value="Ypt/Rab-GAP domain of gyp1p"/>
    <property type="match status" value="1"/>
</dbReference>
<accession>A0A0L8HQQ8</accession>
<evidence type="ECO:0000256" key="4">
    <source>
        <dbReference type="ARBA" id="ARBA00023034"/>
    </source>
</evidence>